<accession>A0A1J4KU62</accession>
<dbReference type="RefSeq" id="XP_068367810.1">
    <property type="nucleotide sequence ID" value="XM_068498050.1"/>
</dbReference>
<dbReference type="OrthoDB" id="346907at2759"/>
<dbReference type="Proteomes" id="UP000179807">
    <property type="component" value="Unassembled WGS sequence"/>
</dbReference>
<dbReference type="VEuPathDB" id="TrichDB:TRFO_14846"/>
<dbReference type="PANTHER" id="PTHR44329">
    <property type="entry name" value="SERINE/THREONINE-PROTEIN KINASE TNNI3K-RELATED"/>
    <property type="match status" value="1"/>
</dbReference>
<dbReference type="InterPro" id="IPR008271">
    <property type="entry name" value="Ser/Thr_kinase_AS"/>
</dbReference>
<protein>
    <recommendedName>
        <fullName evidence="1">Protein kinase domain-containing protein</fullName>
    </recommendedName>
</protein>
<dbReference type="Pfam" id="PF00069">
    <property type="entry name" value="Pkinase"/>
    <property type="match status" value="1"/>
</dbReference>
<dbReference type="EMBL" id="MLAK01000326">
    <property type="protein sequence ID" value="OHT14674.1"/>
    <property type="molecule type" value="Genomic_DNA"/>
</dbReference>
<dbReference type="AlphaFoldDB" id="A0A1J4KU62"/>
<dbReference type="GeneID" id="94832754"/>
<dbReference type="InterPro" id="IPR011009">
    <property type="entry name" value="Kinase-like_dom_sf"/>
</dbReference>
<dbReference type="SUPFAM" id="SSF56112">
    <property type="entry name" value="Protein kinase-like (PK-like)"/>
    <property type="match status" value="1"/>
</dbReference>
<dbReference type="GO" id="GO:0004674">
    <property type="term" value="F:protein serine/threonine kinase activity"/>
    <property type="evidence" value="ECO:0007669"/>
    <property type="project" value="TreeGrafter"/>
</dbReference>
<dbReference type="PROSITE" id="PS50011">
    <property type="entry name" value="PROTEIN_KINASE_DOM"/>
    <property type="match status" value="1"/>
</dbReference>
<dbReference type="PROSITE" id="PS00108">
    <property type="entry name" value="PROTEIN_KINASE_ST"/>
    <property type="match status" value="1"/>
</dbReference>
<dbReference type="Gene3D" id="1.10.510.10">
    <property type="entry name" value="Transferase(Phosphotransferase) domain 1"/>
    <property type="match status" value="1"/>
</dbReference>
<evidence type="ECO:0000259" key="1">
    <source>
        <dbReference type="PROSITE" id="PS50011"/>
    </source>
</evidence>
<dbReference type="InterPro" id="IPR051681">
    <property type="entry name" value="Ser/Thr_Kinases-Pseudokinases"/>
</dbReference>
<name>A0A1J4KU62_9EUKA</name>
<dbReference type="PRINTS" id="PR00109">
    <property type="entry name" value="TYRKINASE"/>
</dbReference>
<reference evidence="2" key="1">
    <citation type="submission" date="2016-10" db="EMBL/GenBank/DDBJ databases">
        <authorList>
            <person name="Benchimol M."/>
            <person name="Almeida L.G."/>
            <person name="Vasconcelos A.T."/>
            <person name="Perreira-Neves A."/>
            <person name="Rosa I.A."/>
            <person name="Tasca T."/>
            <person name="Bogo M.R."/>
            <person name="de Souza W."/>
        </authorList>
    </citation>
    <scope>NUCLEOTIDE SEQUENCE [LARGE SCALE GENOMIC DNA]</scope>
    <source>
        <strain evidence="2">K</strain>
    </source>
</reference>
<evidence type="ECO:0000313" key="2">
    <source>
        <dbReference type="EMBL" id="OHT14674.1"/>
    </source>
</evidence>
<evidence type="ECO:0000313" key="3">
    <source>
        <dbReference type="Proteomes" id="UP000179807"/>
    </source>
</evidence>
<organism evidence="2 3">
    <name type="scientific">Tritrichomonas foetus</name>
    <dbReference type="NCBI Taxonomy" id="1144522"/>
    <lineage>
        <taxon>Eukaryota</taxon>
        <taxon>Metamonada</taxon>
        <taxon>Parabasalia</taxon>
        <taxon>Tritrichomonadida</taxon>
        <taxon>Tritrichomonadidae</taxon>
        <taxon>Tritrichomonas</taxon>
    </lineage>
</organism>
<dbReference type="SMART" id="SM00220">
    <property type="entry name" value="S_TKc"/>
    <property type="match status" value="1"/>
</dbReference>
<gene>
    <name evidence="2" type="ORF">TRFO_14846</name>
</gene>
<keyword evidence="3" id="KW-1185">Reference proteome</keyword>
<sequence>MDALSNFIRDINDFEREKRSCGSGNFGVVYKGAEKRTGKTVAIKFLNNTNTYEQNLHLSRELQILARVKHPSCLQLIGFALPDRNNSIPKIIMPFCPNGNLKNAINKRFKKNIPDDVFDATKMTCSIYGISSAMAYLHSQGIVHRDLKPENILFDNNMEVLVTDFGISKVVVDNAKMTLSIGTPQYLAPEAIEGHITLPNAIDIYSFAVTLLSYFVQEITFSDHKKLNQTGVMYRIGNGERFDIPETVPEGFRNLIESCWNSNPDKRPTFQNLCTMFETDESLWFPGTNADVYTDYIKRIKSSTGDLSPSSAVSSMNSLSSTPIIHSNHLPKDDQYAQSGTTIHKNGSQGFIASPEVDAIFRATAPPFSRGEKRRHKKY</sequence>
<dbReference type="GO" id="GO:0005524">
    <property type="term" value="F:ATP binding"/>
    <property type="evidence" value="ECO:0007669"/>
    <property type="project" value="InterPro"/>
</dbReference>
<dbReference type="InterPro" id="IPR001245">
    <property type="entry name" value="Ser-Thr/Tyr_kinase_cat_dom"/>
</dbReference>
<feature type="domain" description="Protein kinase" evidence="1">
    <location>
        <begin position="15"/>
        <end position="285"/>
    </location>
</feature>
<proteinExistence type="predicted"/>
<comment type="caution">
    <text evidence="2">The sequence shown here is derived from an EMBL/GenBank/DDBJ whole genome shotgun (WGS) entry which is preliminary data.</text>
</comment>
<dbReference type="InterPro" id="IPR000719">
    <property type="entry name" value="Prot_kinase_dom"/>
</dbReference>